<keyword evidence="3" id="KW-1185">Reference proteome</keyword>
<organism evidence="2 3">
    <name type="scientific">Actinorhabdospora filicis</name>
    <dbReference type="NCBI Taxonomy" id="1785913"/>
    <lineage>
        <taxon>Bacteria</taxon>
        <taxon>Bacillati</taxon>
        <taxon>Actinomycetota</taxon>
        <taxon>Actinomycetes</taxon>
        <taxon>Micromonosporales</taxon>
        <taxon>Micromonosporaceae</taxon>
        <taxon>Actinorhabdospora</taxon>
    </lineage>
</organism>
<dbReference type="InterPro" id="IPR036388">
    <property type="entry name" value="WH-like_DNA-bd_sf"/>
</dbReference>
<dbReference type="InterPro" id="IPR011991">
    <property type="entry name" value="ArsR-like_HTH"/>
</dbReference>
<protein>
    <submittedName>
        <fullName evidence="2">Transcriptional regulator</fullName>
    </submittedName>
</protein>
<comment type="caution">
    <text evidence="2">The sequence shown here is derived from an EMBL/GenBank/DDBJ whole genome shotgun (WGS) entry which is preliminary data.</text>
</comment>
<dbReference type="InterPro" id="IPR001845">
    <property type="entry name" value="HTH_ArsR_DNA-bd_dom"/>
</dbReference>
<dbReference type="CDD" id="cd00090">
    <property type="entry name" value="HTH_ARSR"/>
    <property type="match status" value="1"/>
</dbReference>
<sequence>MHNPLCTITFALMAEEDPREITELELLRSLAQPRRQQIVQHLTAHGPATSAGLARALGLNTGATSYHLRELARQGFIEEVPEKAHGRERWWRVVRRDVRFPRRADQDAPTRLALDEISRQSLAADLDAYTRALAETQGGAWADLPYSRSTITVDHDRLREFFEEYIALVNRFREAGGDGARRVQLRFLAFPADPVKPG</sequence>
<dbReference type="Proteomes" id="UP001165079">
    <property type="component" value="Unassembled WGS sequence"/>
</dbReference>
<dbReference type="AlphaFoldDB" id="A0A9W6SHH3"/>
<dbReference type="Pfam" id="PF12840">
    <property type="entry name" value="HTH_20"/>
    <property type="match status" value="1"/>
</dbReference>
<dbReference type="SUPFAM" id="SSF46785">
    <property type="entry name" value="Winged helix' DNA-binding domain"/>
    <property type="match status" value="1"/>
</dbReference>
<evidence type="ECO:0000313" key="2">
    <source>
        <dbReference type="EMBL" id="GLZ75932.1"/>
    </source>
</evidence>
<accession>A0A9W6SHH3</accession>
<feature type="domain" description="HTH arsR-type" evidence="1">
    <location>
        <begin position="25"/>
        <end position="103"/>
    </location>
</feature>
<evidence type="ECO:0000259" key="1">
    <source>
        <dbReference type="SMART" id="SM00418"/>
    </source>
</evidence>
<dbReference type="EMBL" id="BSTX01000001">
    <property type="protein sequence ID" value="GLZ75932.1"/>
    <property type="molecule type" value="Genomic_DNA"/>
</dbReference>
<dbReference type="GO" id="GO:0003700">
    <property type="term" value="F:DNA-binding transcription factor activity"/>
    <property type="evidence" value="ECO:0007669"/>
    <property type="project" value="InterPro"/>
</dbReference>
<dbReference type="InterPro" id="IPR036390">
    <property type="entry name" value="WH_DNA-bd_sf"/>
</dbReference>
<reference evidence="2" key="1">
    <citation type="submission" date="2023-03" db="EMBL/GenBank/DDBJ databases">
        <title>Actinorhabdospora filicis NBRC 111898.</title>
        <authorList>
            <person name="Ichikawa N."/>
            <person name="Sato H."/>
            <person name="Tonouchi N."/>
        </authorList>
    </citation>
    <scope>NUCLEOTIDE SEQUENCE</scope>
    <source>
        <strain evidence="2">NBRC 111898</strain>
    </source>
</reference>
<evidence type="ECO:0000313" key="3">
    <source>
        <dbReference type="Proteomes" id="UP001165079"/>
    </source>
</evidence>
<gene>
    <name evidence="2" type="ORF">Afil01_07390</name>
</gene>
<dbReference type="Gene3D" id="1.10.10.10">
    <property type="entry name" value="Winged helix-like DNA-binding domain superfamily/Winged helix DNA-binding domain"/>
    <property type="match status" value="1"/>
</dbReference>
<dbReference type="SMART" id="SM00418">
    <property type="entry name" value="HTH_ARSR"/>
    <property type="match status" value="1"/>
</dbReference>
<proteinExistence type="predicted"/>
<name>A0A9W6SHH3_9ACTN</name>